<name>A0A2V3U256_9HYPH</name>
<evidence type="ECO:0000259" key="3">
    <source>
        <dbReference type="PROSITE" id="PS51387"/>
    </source>
</evidence>
<proteinExistence type="predicted"/>
<keyword evidence="1" id="KW-0285">Flavoprotein</keyword>
<dbReference type="AlphaFoldDB" id="A0A2V3U256"/>
<dbReference type="InterPro" id="IPR036318">
    <property type="entry name" value="FAD-bd_PCMH-like_sf"/>
</dbReference>
<keyword evidence="5" id="KW-1185">Reference proteome</keyword>
<reference evidence="4 5" key="1">
    <citation type="submission" date="2018-05" db="EMBL/GenBank/DDBJ databases">
        <title>Genomic Encyclopedia of Type Strains, Phase IV (KMG-IV): sequencing the most valuable type-strain genomes for metagenomic binning, comparative biology and taxonomic classification.</title>
        <authorList>
            <person name="Goeker M."/>
        </authorList>
    </citation>
    <scope>NUCLEOTIDE SEQUENCE [LARGE SCALE GENOMIC DNA]</scope>
    <source>
        <strain evidence="4 5">DSM 6462</strain>
    </source>
</reference>
<dbReference type="GO" id="GO:0003824">
    <property type="term" value="F:catalytic activity"/>
    <property type="evidence" value="ECO:0007669"/>
    <property type="project" value="InterPro"/>
</dbReference>
<evidence type="ECO:0000313" key="5">
    <source>
        <dbReference type="Proteomes" id="UP000248021"/>
    </source>
</evidence>
<evidence type="ECO:0000256" key="2">
    <source>
        <dbReference type="ARBA" id="ARBA00022827"/>
    </source>
</evidence>
<dbReference type="GO" id="GO:0071949">
    <property type="term" value="F:FAD binding"/>
    <property type="evidence" value="ECO:0007669"/>
    <property type="project" value="InterPro"/>
</dbReference>
<dbReference type="SUPFAM" id="SSF55103">
    <property type="entry name" value="FAD-linked oxidases, C-terminal domain"/>
    <property type="match status" value="1"/>
</dbReference>
<dbReference type="OrthoDB" id="9811557at2"/>
<dbReference type="NCBIfam" id="NF008439">
    <property type="entry name" value="PRK11282.1"/>
    <property type="match status" value="1"/>
</dbReference>
<feature type="domain" description="FAD-binding PCMH-type" evidence="3">
    <location>
        <begin position="1"/>
        <end position="181"/>
    </location>
</feature>
<dbReference type="SUPFAM" id="SSF56176">
    <property type="entry name" value="FAD-binding/transporter-associated domain-like"/>
    <property type="match status" value="1"/>
</dbReference>
<dbReference type="Gene3D" id="3.30.465.10">
    <property type="match status" value="1"/>
</dbReference>
<dbReference type="PANTHER" id="PTHR11748:SF103">
    <property type="entry name" value="GLYCOLATE OXIDASE SUBUNIT GLCE"/>
    <property type="match status" value="1"/>
</dbReference>
<dbReference type="PANTHER" id="PTHR11748">
    <property type="entry name" value="D-LACTATE DEHYDROGENASE"/>
    <property type="match status" value="1"/>
</dbReference>
<organism evidence="4 5">
    <name type="scientific">Chelatococcus asaccharovorans</name>
    <dbReference type="NCBI Taxonomy" id="28210"/>
    <lineage>
        <taxon>Bacteria</taxon>
        <taxon>Pseudomonadati</taxon>
        <taxon>Pseudomonadota</taxon>
        <taxon>Alphaproteobacteria</taxon>
        <taxon>Hyphomicrobiales</taxon>
        <taxon>Chelatococcaceae</taxon>
        <taxon>Chelatococcus</taxon>
    </lineage>
</organism>
<dbReference type="InterPro" id="IPR016169">
    <property type="entry name" value="FAD-bd_PCMH_sub2"/>
</dbReference>
<dbReference type="InterPro" id="IPR006094">
    <property type="entry name" value="Oxid_FAD_bind_N"/>
</dbReference>
<protein>
    <submittedName>
        <fullName evidence="4">Glycolate oxidase FAD binding subunit</fullName>
    </submittedName>
</protein>
<dbReference type="Proteomes" id="UP000248021">
    <property type="component" value="Unassembled WGS sequence"/>
</dbReference>
<dbReference type="RefSeq" id="WP_110376297.1">
    <property type="nucleotide sequence ID" value="NZ_JAHBRY010000001.1"/>
</dbReference>
<evidence type="ECO:0000313" key="4">
    <source>
        <dbReference type="EMBL" id="PXW56576.1"/>
    </source>
</evidence>
<comment type="caution">
    <text evidence="4">The sequence shown here is derived from an EMBL/GenBank/DDBJ whole genome shotgun (WGS) entry which is preliminary data.</text>
</comment>
<dbReference type="InterPro" id="IPR016166">
    <property type="entry name" value="FAD-bd_PCMH"/>
</dbReference>
<dbReference type="Pfam" id="PF01565">
    <property type="entry name" value="FAD_binding_4"/>
    <property type="match status" value="1"/>
</dbReference>
<accession>A0A2V3U256</accession>
<dbReference type="EMBL" id="QJJK01000008">
    <property type="protein sequence ID" value="PXW56576.1"/>
    <property type="molecule type" value="Genomic_DNA"/>
</dbReference>
<evidence type="ECO:0000256" key="1">
    <source>
        <dbReference type="ARBA" id="ARBA00022630"/>
    </source>
</evidence>
<dbReference type="PROSITE" id="PS51387">
    <property type="entry name" value="FAD_PCMH"/>
    <property type="match status" value="1"/>
</dbReference>
<sequence>MVTHRPANEQEAAAVIAAASGQRTPLGVTGGGTKAAAGRPVTHAATLSSKGLTGITLYEPAELVIAARAGTSLAEVERTLAANGQELSFEPPDLRPLLGTEGEPTVGGLSAANLSGPRRIMAGACRDSLIGVRAINGRGEIVKSGGRVMKNVTGLDLVKLLAGSWGTLAFLTEVTFKVLPQPERRATLVLHGLDDERAIAALSAALGSPFEVSGAAHLPAVDGRNARTLLRTEGFAFSVDYRLKSLQALLKPFGGGEVLDDVAGAALWRDVRDVAPFMRSGDAVWRISTAPSRGAGIAAALSRSLDCRLIYDWGGGLIWVSVPAEGDAGAAAIRAVVTTPGDHATLLRAPAAIRATVVVFHPIAAPLMRLSQDIKQAFDPEGIFEPGRMYDGV</sequence>
<gene>
    <name evidence="4" type="ORF">C7450_108328</name>
</gene>
<keyword evidence="2" id="KW-0274">FAD</keyword>
<dbReference type="InterPro" id="IPR016164">
    <property type="entry name" value="FAD-linked_Oxase-like_C"/>
</dbReference>